<gene>
    <name evidence="3" type="ORF">HII31_04971</name>
</gene>
<name>A0A8H6RMH0_9PEZI</name>
<dbReference type="OrthoDB" id="265717at2759"/>
<sequence length="353" mass="39862">MFELQLAGHKGYGAFARQDIPRGTRIFAEAPVISLPPNQKKINLLKHFEKLTPAQHVQYTELSCNERLVQPQLRQAIRQHLASNSQYSGQALNAAAEDMIKMHAIFFTNAVTMGADGCHGEGIFLQFSRINHSCTPNVQNSYNATIRKETVHAVRDIKAGEELLSCYVPPLRPRRQRQEALEQWSFQCHCDACDGEEAMLHERRRRELFQLGQALAIYESDNILQVATSPFQVPMNHRQALAAAEEMVTLLKEEGLFGIDLAHAYRECSKYSVKEGQMAKAVAYAKKELEIEVACVGEDTEHLGELGARSWINSLETMSEAEKLKVRMNEKRNAKEQKKSDKKAAKKACKGRH</sequence>
<dbReference type="AlphaFoldDB" id="A0A8H6RMH0"/>
<dbReference type="Proteomes" id="UP000660729">
    <property type="component" value="Unassembled WGS sequence"/>
</dbReference>
<evidence type="ECO:0000259" key="2">
    <source>
        <dbReference type="PROSITE" id="PS50280"/>
    </source>
</evidence>
<organism evidence="3 4">
    <name type="scientific">Pseudocercospora fuligena</name>
    <dbReference type="NCBI Taxonomy" id="685502"/>
    <lineage>
        <taxon>Eukaryota</taxon>
        <taxon>Fungi</taxon>
        <taxon>Dikarya</taxon>
        <taxon>Ascomycota</taxon>
        <taxon>Pezizomycotina</taxon>
        <taxon>Dothideomycetes</taxon>
        <taxon>Dothideomycetidae</taxon>
        <taxon>Mycosphaerellales</taxon>
        <taxon>Mycosphaerellaceae</taxon>
        <taxon>Pseudocercospora</taxon>
    </lineage>
</organism>
<reference evidence="3" key="1">
    <citation type="submission" date="2020-04" db="EMBL/GenBank/DDBJ databases">
        <title>Draft genome resource of the tomato pathogen Pseudocercospora fuligena.</title>
        <authorList>
            <person name="Zaccaron A."/>
        </authorList>
    </citation>
    <scope>NUCLEOTIDE SEQUENCE</scope>
    <source>
        <strain evidence="3">PF001</strain>
    </source>
</reference>
<protein>
    <submittedName>
        <fullName evidence="3">SET domain-containing protein 5</fullName>
    </submittedName>
</protein>
<accession>A0A8H6RMH0</accession>
<dbReference type="EMBL" id="JABCIY010000076">
    <property type="protein sequence ID" value="KAF7193721.1"/>
    <property type="molecule type" value="Genomic_DNA"/>
</dbReference>
<comment type="caution">
    <text evidence="3">The sequence shown here is derived from an EMBL/GenBank/DDBJ whole genome shotgun (WGS) entry which is preliminary data.</text>
</comment>
<dbReference type="SMART" id="SM00317">
    <property type="entry name" value="SET"/>
    <property type="match status" value="1"/>
</dbReference>
<keyword evidence="4" id="KW-1185">Reference proteome</keyword>
<dbReference type="InterPro" id="IPR046341">
    <property type="entry name" value="SET_dom_sf"/>
</dbReference>
<dbReference type="PROSITE" id="PS50280">
    <property type="entry name" value="SET"/>
    <property type="match status" value="1"/>
</dbReference>
<dbReference type="Pfam" id="PF00856">
    <property type="entry name" value="SET"/>
    <property type="match status" value="1"/>
</dbReference>
<feature type="domain" description="SET" evidence="2">
    <location>
        <begin position="1"/>
        <end position="168"/>
    </location>
</feature>
<feature type="compositionally biased region" description="Basic and acidic residues" evidence="1">
    <location>
        <begin position="323"/>
        <end position="343"/>
    </location>
</feature>
<feature type="compositionally biased region" description="Basic residues" evidence="1">
    <location>
        <begin position="344"/>
        <end position="353"/>
    </location>
</feature>
<evidence type="ECO:0000313" key="3">
    <source>
        <dbReference type="EMBL" id="KAF7193721.1"/>
    </source>
</evidence>
<dbReference type="SUPFAM" id="SSF82199">
    <property type="entry name" value="SET domain"/>
    <property type="match status" value="1"/>
</dbReference>
<evidence type="ECO:0000313" key="4">
    <source>
        <dbReference type="Proteomes" id="UP000660729"/>
    </source>
</evidence>
<dbReference type="PANTHER" id="PTHR47332:SF2">
    <property type="entry name" value="SET-6"/>
    <property type="match status" value="1"/>
</dbReference>
<dbReference type="InterPro" id="IPR001214">
    <property type="entry name" value="SET_dom"/>
</dbReference>
<proteinExistence type="predicted"/>
<dbReference type="Gene3D" id="2.170.270.10">
    <property type="entry name" value="SET domain"/>
    <property type="match status" value="1"/>
</dbReference>
<dbReference type="InterPro" id="IPR053185">
    <property type="entry name" value="SET_domain_protein"/>
</dbReference>
<feature type="region of interest" description="Disordered" evidence="1">
    <location>
        <begin position="323"/>
        <end position="353"/>
    </location>
</feature>
<dbReference type="CDD" id="cd20071">
    <property type="entry name" value="SET_SMYD"/>
    <property type="match status" value="1"/>
</dbReference>
<dbReference type="PANTHER" id="PTHR47332">
    <property type="entry name" value="SET DOMAIN-CONTAINING PROTEIN 5"/>
    <property type="match status" value="1"/>
</dbReference>
<evidence type="ECO:0000256" key="1">
    <source>
        <dbReference type="SAM" id="MobiDB-lite"/>
    </source>
</evidence>